<keyword evidence="4" id="KW-1185">Reference proteome</keyword>
<evidence type="ECO:0000313" key="4">
    <source>
        <dbReference type="Proteomes" id="UP000250125"/>
    </source>
</evidence>
<feature type="domain" description="Heparan-alpha-glucosaminide N-acetyltransferase catalytic" evidence="2">
    <location>
        <begin position="11"/>
        <end position="232"/>
    </location>
</feature>
<dbReference type="KEGG" id="tsl:A3L11_07735"/>
<dbReference type="GeneID" id="33318119"/>
<dbReference type="EMBL" id="CP015103">
    <property type="protein sequence ID" value="ASJ09125.1"/>
    <property type="molecule type" value="Genomic_DNA"/>
</dbReference>
<keyword evidence="1" id="KW-0812">Transmembrane</keyword>
<evidence type="ECO:0000259" key="2">
    <source>
        <dbReference type="Pfam" id="PF07786"/>
    </source>
</evidence>
<keyword evidence="1" id="KW-0472">Membrane</keyword>
<feature type="transmembrane region" description="Helical" evidence="1">
    <location>
        <begin position="45"/>
        <end position="69"/>
    </location>
</feature>
<feature type="transmembrane region" description="Helical" evidence="1">
    <location>
        <begin position="224"/>
        <end position="242"/>
    </location>
</feature>
<feature type="transmembrane region" description="Helical" evidence="1">
    <location>
        <begin position="175"/>
        <end position="196"/>
    </location>
</feature>
<sequence>MFGSGVYLRGRYWEVDLLRGIGITMMVASNFVTDLWLFLGYTGHYLFWRLFAIATASIFIFTSGLSLWISYSRTVKRNPRPYGKYFRRFLKLFGLGMLITAVTYLLPGQMTIHFGILHFLGLATLLAIPFHRFGKWNFLWAIFFLLAYLPLKNLHDGLLLLPLGITPEGYFTPDYFPVFPWFGVYLLGMTAGSVFYPDGSRRQDIDLPTNPLVNFIAFAGRHTLLIYLVHQPILVGLLRLIYGPLPGLPV</sequence>
<feature type="transmembrane region" description="Helical" evidence="1">
    <location>
        <begin position="89"/>
        <end position="106"/>
    </location>
</feature>
<keyword evidence="1" id="KW-1133">Transmembrane helix</keyword>
<feature type="transmembrane region" description="Helical" evidence="1">
    <location>
        <begin position="112"/>
        <end position="130"/>
    </location>
</feature>
<dbReference type="Proteomes" id="UP000250125">
    <property type="component" value="Chromosome"/>
</dbReference>
<feature type="transmembrane region" description="Helical" evidence="1">
    <location>
        <begin position="21"/>
        <end position="39"/>
    </location>
</feature>
<name>A0A2Z2MNA8_9EURY</name>
<evidence type="ECO:0000313" key="3">
    <source>
        <dbReference type="EMBL" id="ASJ09125.1"/>
    </source>
</evidence>
<dbReference type="InterPro" id="IPR012429">
    <property type="entry name" value="HGSNAT_cat"/>
</dbReference>
<protein>
    <recommendedName>
        <fullName evidence="2">Heparan-alpha-glucosaminide N-acetyltransferase catalytic domain-containing protein</fullName>
    </recommendedName>
</protein>
<evidence type="ECO:0000256" key="1">
    <source>
        <dbReference type="SAM" id="Phobius"/>
    </source>
</evidence>
<accession>A0A2Z2MNA8</accession>
<dbReference type="RefSeq" id="WP_088856359.1">
    <property type="nucleotide sequence ID" value="NZ_CP015103.1"/>
</dbReference>
<dbReference type="AlphaFoldDB" id="A0A2Z2MNA8"/>
<dbReference type="OrthoDB" id="51594at2157"/>
<reference evidence="3 4" key="1">
    <citation type="submission" date="2016-04" db="EMBL/GenBank/DDBJ databases">
        <title>Complete genome sequence of Thermococcus siculi type strain RG-20.</title>
        <authorList>
            <person name="Oger P.M."/>
        </authorList>
    </citation>
    <scope>NUCLEOTIDE SEQUENCE [LARGE SCALE GENOMIC DNA]</scope>
    <source>
        <strain evidence="3 4">RG-20</strain>
    </source>
</reference>
<organism evidence="3 4">
    <name type="scientific">Thermococcus siculi</name>
    <dbReference type="NCBI Taxonomy" id="72803"/>
    <lineage>
        <taxon>Archaea</taxon>
        <taxon>Methanobacteriati</taxon>
        <taxon>Methanobacteriota</taxon>
        <taxon>Thermococci</taxon>
        <taxon>Thermococcales</taxon>
        <taxon>Thermococcaceae</taxon>
        <taxon>Thermococcus</taxon>
    </lineage>
</organism>
<dbReference type="Pfam" id="PF07786">
    <property type="entry name" value="HGSNAT_cat"/>
    <property type="match status" value="1"/>
</dbReference>
<gene>
    <name evidence="3" type="ORF">A3L11_07735</name>
</gene>
<feature type="transmembrane region" description="Helical" evidence="1">
    <location>
        <begin position="137"/>
        <end position="155"/>
    </location>
</feature>
<proteinExistence type="predicted"/>